<dbReference type="Gene3D" id="3.90.105.10">
    <property type="entry name" value="Molybdopterin biosynthesis moea protein, domain 2"/>
    <property type="match status" value="1"/>
</dbReference>
<evidence type="ECO:0000256" key="5">
    <source>
        <dbReference type="ARBA" id="ARBA00022505"/>
    </source>
</evidence>
<dbReference type="PANTHER" id="PTHR10192">
    <property type="entry name" value="MOLYBDOPTERIN BIOSYNTHESIS PROTEIN"/>
    <property type="match status" value="1"/>
</dbReference>
<dbReference type="Pfam" id="PF03453">
    <property type="entry name" value="MoeA_N"/>
    <property type="match status" value="1"/>
</dbReference>
<dbReference type="Gene3D" id="2.40.340.10">
    <property type="entry name" value="MoeA, C-terminal, domain IV"/>
    <property type="match status" value="1"/>
</dbReference>
<dbReference type="Pfam" id="PF00994">
    <property type="entry name" value="MoCF_biosynth"/>
    <property type="match status" value="1"/>
</dbReference>
<dbReference type="NCBIfam" id="NF045515">
    <property type="entry name" value="Glp_gephyrin"/>
    <property type="match status" value="1"/>
</dbReference>
<evidence type="ECO:0000256" key="6">
    <source>
        <dbReference type="ARBA" id="ARBA00022679"/>
    </source>
</evidence>
<protein>
    <recommendedName>
        <fullName evidence="11">Molybdopterin molybdenumtransferase</fullName>
        <ecNumber evidence="11">2.10.1.1</ecNumber>
    </recommendedName>
</protein>
<dbReference type="NCBIfam" id="TIGR00177">
    <property type="entry name" value="molyb_syn"/>
    <property type="match status" value="1"/>
</dbReference>
<dbReference type="EMBL" id="BMHV01000008">
    <property type="protein sequence ID" value="GGF61664.1"/>
    <property type="molecule type" value="Genomic_DNA"/>
</dbReference>
<evidence type="ECO:0000256" key="8">
    <source>
        <dbReference type="ARBA" id="ARBA00022842"/>
    </source>
</evidence>
<dbReference type="Gene3D" id="2.170.190.11">
    <property type="entry name" value="Molybdopterin biosynthesis moea protein, domain 3"/>
    <property type="match status" value="1"/>
</dbReference>
<dbReference type="InterPro" id="IPR005110">
    <property type="entry name" value="MoeA_linker/N"/>
</dbReference>
<comment type="catalytic activity">
    <reaction evidence="10">
        <text>adenylyl-molybdopterin + molybdate = Mo-molybdopterin + AMP + H(+)</text>
        <dbReference type="Rhea" id="RHEA:35047"/>
        <dbReference type="ChEBI" id="CHEBI:15378"/>
        <dbReference type="ChEBI" id="CHEBI:36264"/>
        <dbReference type="ChEBI" id="CHEBI:62727"/>
        <dbReference type="ChEBI" id="CHEBI:71302"/>
        <dbReference type="ChEBI" id="CHEBI:456215"/>
        <dbReference type="EC" id="2.10.1.1"/>
    </reaction>
</comment>
<dbReference type="InterPro" id="IPR038987">
    <property type="entry name" value="MoeA-like"/>
</dbReference>
<evidence type="ECO:0000256" key="4">
    <source>
        <dbReference type="ARBA" id="ARBA00010763"/>
    </source>
</evidence>
<keyword evidence="14" id="KW-1185">Reference proteome</keyword>
<evidence type="ECO:0000259" key="12">
    <source>
        <dbReference type="SMART" id="SM00852"/>
    </source>
</evidence>
<comment type="function">
    <text evidence="2 11">Catalyzes the insertion of molybdate into adenylated molybdopterin with the concomitant release of AMP.</text>
</comment>
<comment type="pathway">
    <text evidence="3 11">Cofactor biosynthesis; molybdopterin biosynthesis.</text>
</comment>
<accession>A0A917BYR7</accession>
<sequence>MTPVFDCCFSHADDMMPLPEARRKIAETVKPIAQTTSLPLRQCVGKILAEDIISPRNVPPHDNSAMDGYALRFADLNPHGETKLPVTARIAAGHPMDRPLNPGETFRIFTGAAMPQGADTVVMQENACEKDGVVTFAQGCAAKQGANRRKAGEDIQTGDVVLKKGRKLRAADIGVCASIGKTDLNVYVPLKIAVFSTGDEIRDPGQDLEDGCIYDINRYTVMSMLDSMGFEVTDLGILPDDLTTITNALKHAAQDHDILFTSGGVSMGEEDHVKSAVKTLGKIDFWRIAIKPGRPIALGDIAGKPFIGLPGNPVATLVTFMMIARPMIAGFAGRSDIQSRSYKVAAAFELDHKGGRYEWQRAYLKDTPYGPVVELFHTTGSGVLTSMVKTDGLVEIPDHVHKIETGDLVDFIPYSEVNQ</sequence>
<gene>
    <name evidence="13" type="ORF">GCM10011332_14310</name>
</gene>
<evidence type="ECO:0000256" key="10">
    <source>
        <dbReference type="ARBA" id="ARBA00047317"/>
    </source>
</evidence>
<dbReference type="GO" id="GO:0046872">
    <property type="term" value="F:metal ion binding"/>
    <property type="evidence" value="ECO:0007669"/>
    <property type="project" value="UniProtKB-UniRule"/>
</dbReference>
<dbReference type="AlphaFoldDB" id="A0A917BYR7"/>
<name>A0A917BYR7_9PROT</name>
<feature type="domain" description="MoaB/Mog" evidence="12">
    <location>
        <begin position="193"/>
        <end position="330"/>
    </location>
</feature>
<keyword evidence="6 11" id="KW-0808">Transferase</keyword>
<dbReference type="Pfam" id="PF03454">
    <property type="entry name" value="MoeA_C"/>
    <property type="match status" value="1"/>
</dbReference>
<dbReference type="InterPro" id="IPR036135">
    <property type="entry name" value="MoeA_linker/N_sf"/>
</dbReference>
<evidence type="ECO:0000256" key="11">
    <source>
        <dbReference type="RuleBase" id="RU365090"/>
    </source>
</evidence>
<dbReference type="RefSeq" id="WP_188663266.1">
    <property type="nucleotide sequence ID" value="NZ_BMHV01000008.1"/>
</dbReference>
<keyword evidence="8 11" id="KW-0460">Magnesium</keyword>
<dbReference type="SMART" id="SM00852">
    <property type="entry name" value="MoCF_biosynth"/>
    <property type="match status" value="1"/>
</dbReference>
<evidence type="ECO:0000256" key="3">
    <source>
        <dbReference type="ARBA" id="ARBA00005046"/>
    </source>
</evidence>
<keyword evidence="7 11" id="KW-0479">Metal-binding</keyword>
<dbReference type="InterPro" id="IPR008284">
    <property type="entry name" value="MoCF_biosynth_CS"/>
</dbReference>
<dbReference type="SUPFAM" id="SSF63882">
    <property type="entry name" value="MoeA N-terminal region -like"/>
    <property type="match status" value="1"/>
</dbReference>
<dbReference type="InterPro" id="IPR036688">
    <property type="entry name" value="MoeA_C_domain_IV_sf"/>
</dbReference>
<evidence type="ECO:0000313" key="13">
    <source>
        <dbReference type="EMBL" id="GGF61664.1"/>
    </source>
</evidence>
<dbReference type="GO" id="GO:0061599">
    <property type="term" value="F:molybdopterin molybdotransferase activity"/>
    <property type="evidence" value="ECO:0007669"/>
    <property type="project" value="UniProtKB-UniRule"/>
</dbReference>
<dbReference type="GO" id="GO:0006777">
    <property type="term" value="P:Mo-molybdopterin cofactor biosynthetic process"/>
    <property type="evidence" value="ECO:0007669"/>
    <property type="project" value="UniProtKB-UniRule"/>
</dbReference>
<dbReference type="Gene3D" id="3.40.980.10">
    <property type="entry name" value="MoaB/Mog-like domain"/>
    <property type="match status" value="1"/>
</dbReference>
<evidence type="ECO:0000313" key="14">
    <source>
        <dbReference type="Proteomes" id="UP000632498"/>
    </source>
</evidence>
<evidence type="ECO:0000256" key="9">
    <source>
        <dbReference type="ARBA" id="ARBA00023150"/>
    </source>
</evidence>
<dbReference type="SUPFAM" id="SSF63867">
    <property type="entry name" value="MoeA C-terminal domain-like"/>
    <property type="match status" value="1"/>
</dbReference>
<dbReference type="InterPro" id="IPR005111">
    <property type="entry name" value="MoeA_C_domain_IV"/>
</dbReference>
<dbReference type="SUPFAM" id="SSF53218">
    <property type="entry name" value="Molybdenum cofactor biosynthesis proteins"/>
    <property type="match status" value="1"/>
</dbReference>
<comment type="cofactor">
    <cofactor evidence="1 11">
        <name>Mg(2+)</name>
        <dbReference type="ChEBI" id="CHEBI:18420"/>
    </cofactor>
</comment>
<dbReference type="FunFam" id="3.40.980.10:FF:000004">
    <property type="entry name" value="Molybdopterin molybdenumtransferase"/>
    <property type="match status" value="1"/>
</dbReference>
<dbReference type="EC" id="2.10.1.1" evidence="11"/>
<dbReference type="CDD" id="cd00887">
    <property type="entry name" value="MoeA"/>
    <property type="match status" value="1"/>
</dbReference>
<evidence type="ECO:0000256" key="2">
    <source>
        <dbReference type="ARBA" id="ARBA00002901"/>
    </source>
</evidence>
<keyword evidence="5 11" id="KW-0500">Molybdenum</keyword>
<reference evidence="13" key="2">
    <citation type="submission" date="2020-09" db="EMBL/GenBank/DDBJ databases">
        <authorList>
            <person name="Sun Q."/>
            <person name="Zhou Y."/>
        </authorList>
    </citation>
    <scope>NUCLEOTIDE SEQUENCE</scope>
    <source>
        <strain evidence="13">CGMCC 1.15254</strain>
    </source>
</reference>
<dbReference type="PROSITE" id="PS01079">
    <property type="entry name" value="MOCF_BIOSYNTHESIS_2"/>
    <property type="match status" value="1"/>
</dbReference>
<comment type="similarity">
    <text evidence="4 11">Belongs to the MoeA family.</text>
</comment>
<keyword evidence="9 11" id="KW-0501">Molybdenum cofactor biosynthesis</keyword>
<dbReference type="Proteomes" id="UP000632498">
    <property type="component" value="Unassembled WGS sequence"/>
</dbReference>
<comment type="caution">
    <text evidence="13">The sequence shown here is derived from an EMBL/GenBank/DDBJ whole genome shotgun (WGS) entry which is preliminary data.</text>
</comment>
<evidence type="ECO:0000256" key="1">
    <source>
        <dbReference type="ARBA" id="ARBA00001946"/>
    </source>
</evidence>
<dbReference type="InterPro" id="IPR001453">
    <property type="entry name" value="MoaB/Mog_dom"/>
</dbReference>
<dbReference type="InterPro" id="IPR036425">
    <property type="entry name" value="MoaB/Mog-like_dom_sf"/>
</dbReference>
<reference evidence="13" key="1">
    <citation type="journal article" date="2014" name="Int. J. Syst. Evol. Microbiol.">
        <title>Complete genome sequence of Corynebacterium casei LMG S-19264T (=DSM 44701T), isolated from a smear-ripened cheese.</title>
        <authorList>
            <consortium name="US DOE Joint Genome Institute (JGI-PGF)"/>
            <person name="Walter F."/>
            <person name="Albersmeier A."/>
            <person name="Kalinowski J."/>
            <person name="Ruckert C."/>
        </authorList>
    </citation>
    <scope>NUCLEOTIDE SEQUENCE</scope>
    <source>
        <strain evidence="13">CGMCC 1.15254</strain>
    </source>
</reference>
<dbReference type="PANTHER" id="PTHR10192:SF5">
    <property type="entry name" value="GEPHYRIN"/>
    <property type="match status" value="1"/>
</dbReference>
<evidence type="ECO:0000256" key="7">
    <source>
        <dbReference type="ARBA" id="ARBA00022723"/>
    </source>
</evidence>
<organism evidence="13 14">
    <name type="scientific">Terasakiella brassicae</name>
    <dbReference type="NCBI Taxonomy" id="1634917"/>
    <lineage>
        <taxon>Bacteria</taxon>
        <taxon>Pseudomonadati</taxon>
        <taxon>Pseudomonadota</taxon>
        <taxon>Alphaproteobacteria</taxon>
        <taxon>Rhodospirillales</taxon>
        <taxon>Terasakiellaceae</taxon>
        <taxon>Terasakiella</taxon>
    </lineage>
</organism>
<proteinExistence type="inferred from homology"/>
<dbReference type="GO" id="GO:0005829">
    <property type="term" value="C:cytosol"/>
    <property type="evidence" value="ECO:0007669"/>
    <property type="project" value="TreeGrafter"/>
</dbReference>